<proteinExistence type="inferred from homology"/>
<organism evidence="3 4">
    <name type="scientific">Paenibacillus enshidis</name>
    <dbReference type="NCBI Taxonomy" id="1458439"/>
    <lineage>
        <taxon>Bacteria</taxon>
        <taxon>Bacillati</taxon>
        <taxon>Bacillota</taxon>
        <taxon>Bacilli</taxon>
        <taxon>Bacillales</taxon>
        <taxon>Paenibacillaceae</taxon>
        <taxon>Paenibacillus</taxon>
    </lineage>
</organism>
<accession>A0ABV5B0D8</accession>
<protein>
    <submittedName>
        <fullName evidence="3">Toxic anion resistance protein</fullName>
    </submittedName>
</protein>
<dbReference type="PANTHER" id="PTHR38432:SF1">
    <property type="entry name" value="TELA-LIKE PROTEIN SAOUHSC_01408"/>
    <property type="match status" value="1"/>
</dbReference>
<comment type="caution">
    <text evidence="3">The sequence shown here is derived from an EMBL/GenBank/DDBJ whole genome shotgun (WGS) entry which is preliminary data.</text>
</comment>
<sequence>MSSFTMEIPSEQEIQAVIEEETKPVPAEVAELQAVAKSNVEMIMTLDMDSLDKRREIMKSIESFGLNTMGSSSKKNALLQVSVGHLSKTGDEGGQVAKDLTELHIQLKDLDPSIIDFAKKGLLGKLFNPLRAYFLKFERADSVIGDIVNSLNKGRAILKNDNTTLEIEQQSLRELTKRLQKEIQLGMLMDESIDAQIEAAKLRDEDPEKIRFITEEVLFPLRQRVMDLQQMLVVNQQGIMAIEVVIRNNKELIRGVDRAKNVTVSALKIAVTVASALYNQKIVLKKIELLNQTTNNLISGTSRLLKNQGADIQKQALEASISVDTMKQAFSDVLAALDSISTYKQEALPRMRQTIDQFRELADTGEQQIRRLEKGQKLGL</sequence>
<evidence type="ECO:0000256" key="2">
    <source>
        <dbReference type="PIRNR" id="PIRNR026508"/>
    </source>
</evidence>
<dbReference type="PIRSF" id="PIRSF026508">
    <property type="entry name" value="TelA"/>
    <property type="match status" value="1"/>
</dbReference>
<comment type="similarity">
    <text evidence="1 2">Belongs to the TelA family.</text>
</comment>
<evidence type="ECO:0000313" key="3">
    <source>
        <dbReference type="EMBL" id="MFB5268826.1"/>
    </source>
</evidence>
<evidence type="ECO:0000256" key="1">
    <source>
        <dbReference type="ARBA" id="ARBA00005541"/>
    </source>
</evidence>
<dbReference type="Pfam" id="PF05816">
    <property type="entry name" value="TelA"/>
    <property type="match status" value="1"/>
</dbReference>
<name>A0ABV5B0D8_9BACL</name>
<gene>
    <name evidence="3" type="ORF">ACE41H_18845</name>
</gene>
<keyword evidence="4" id="KW-1185">Reference proteome</keyword>
<dbReference type="Proteomes" id="UP001580346">
    <property type="component" value="Unassembled WGS sequence"/>
</dbReference>
<evidence type="ECO:0000313" key="4">
    <source>
        <dbReference type="Proteomes" id="UP001580346"/>
    </source>
</evidence>
<dbReference type="InterPro" id="IPR008863">
    <property type="entry name" value="Toxic_anion-R_TelA"/>
</dbReference>
<reference evidence="3 4" key="1">
    <citation type="submission" date="2024-09" db="EMBL/GenBank/DDBJ databases">
        <title>Paenibacillus zeirhizospherea sp. nov., isolated from surface of the maize (Zea mays) roots in a horticulture field, Hungary.</title>
        <authorList>
            <person name="Marton D."/>
            <person name="Farkas M."/>
            <person name="Bedics A."/>
            <person name="Toth E."/>
            <person name="Tancsics A."/>
            <person name="Boka K."/>
            <person name="Maroti G."/>
            <person name="Kriszt B."/>
            <person name="Cserhati M."/>
        </authorList>
    </citation>
    <scope>NUCLEOTIDE SEQUENCE [LARGE SCALE GENOMIC DNA]</scope>
    <source>
        <strain evidence="3 4">KCTC 33519</strain>
    </source>
</reference>
<dbReference type="EMBL" id="JBHHMI010000020">
    <property type="protein sequence ID" value="MFB5268826.1"/>
    <property type="molecule type" value="Genomic_DNA"/>
</dbReference>
<dbReference type="PANTHER" id="PTHR38432">
    <property type="entry name" value="TELA-LIKE PROTEIN SAOUHSC_01408"/>
    <property type="match status" value="1"/>
</dbReference>
<dbReference type="RefSeq" id="WP_375357108.1">
    <property type="nucleotide sequence ID" value="NZ_JBHHMI010000020.1"/>
</dbReference>